<dbReference type="InterPro" id="IPR021401">
    <property type="entry name" value="DUF3040"/>
</dbReference>
<evidence type="ECO:0000313" key="2">
    <source>
        <dbReference type="EMBL" id="SFF77422.1"/>
    </source>
</evidence>
<feature type="transmembrane region" description="Helical" evidence="1">
    <location>
        <begin position="67"/>
        <end position="84"/>
    </location>
</feature>
<organism evidence="2 3">
    <name type="scientific">Actinacidiphila alni</name>
    <dbReference type="NCBI Taxonomy" id="380248"/>
    <lineage>
        <taxon>Bacteria</taxon>
        <taxon>Bacillati</taxon>
        <taxon>Actinomycetota</taxon>
        <taxon>Actinomycetes</taxon>
        <taxon>Kitasatosporales</taxon>
        <taxon>Streptomycetaceae</taxon>
        <taxon>Actinacidiphila</taxon>
    </lineage>
</organism>
<dbReference type="Proteomes" id="UP000199323">
    <property type="component" value="Unassembled WGS sequence"/>
</dbReference>
<evidence type="ECO:0000256" key="1">
    <source>
        <dbReference type="SAM" id="Phobius"/>
    </source>
</evidence>
<evidence type="ECO:0008006" key="4">
    <source>
        <dbReference type="Google" id="ProtNLM"/>
    </source>
</evidence>
<proteinExistence type="predicted"/>
<dbReference type="Pfam" id="PF11239">
    <property type="entry name" value="DUF3040"/>
    <property type="match status" value="1"/>
</dbReference>
<sequence>MSTSLTERELRILSDIERGLAADRRLARALGVSPHPGRIWSTAVVALVLAVGTATAVVAAVGLHRPALFAAGTLTAMAAALALARSRRSGAPGPAR</sequence>
<name>A0A1I2LDF6_9ACTN</name>
<keyword evidence="1" id="KW-0812">Transmembrane</keyword>
<dbReference type="EMBL" id="FONG01000028">
    <property type="protein sequence ID" value="SFF77422.1"/>
    <property type="molecule type" value="Genomic_DNA"/>
</dbReference>
<protein>
    <recommendedName>
        <fullName evidence="4">DUF3040 domain-containing protein</fullName>
    </recommendedName>
</protein>
<keyword evidence="1" id="KW-1133">Transmembrane helix</keyword>
<keyword evidence="3" id="KW-1185">Reference proteome</keyword>
<evidence type="ECO:0000313" key="3">
    <source>
        <dbReference type="Proteomes" id="UP000199323"/>
    </source>
</evidence>
<keyword evidence="1" id="KW-0472">Membrane</keyword>
<dbReference type="AlphaFoldDB" id="A0A1I2LDF6"/>
<gene>
    <name evidence="2" type="ORF">SAMN05216251_12851</name>
</gene>
<dbReference type="RefSeq" id="WP_093717318.1">
    <property type="nucleotide sequence ID" value="NZ_FONG01000028.1"/>
</dbReference>
<feature type="transmembrane region" description="Helical" evidence="1">
    <location>
        <begin position="39"/>
        <end position="61"/>
    </location>
</feature>
<accession>A0A1I2LDF6</accession>
<reference evidence="3" key="1">
    <citation type="submission" date="2016-10" db="EMBL/GenBank/DDBJ databases">
        <authorList>
            <person name="Varghese N."/>
            <person name="Submissions S."/>
        </authorList>
    </citation>
    <scope>NUCLEOTIDE SEQUENCE [LARGE SCALE GENOMIC DNA]</scope>
    <source>
        <strain evidence="3">CGMCC 4.3510</strain>
    </source>
</reference>
<dbReference type="STRING" id="380248.SAMN05216251_12851"/>